<evidence type="ECO:0000313" key="4">
    <source>
        <dbReference type="Proteomes" id="UP000309340"/>
    </source>
</evidence>
<dbReference type="EMBL" id="NAJQ01000527">
    <property type="protein sequence ID" value="TKA68179.1"/>
    <property type="molecule type" value="Genomic_DNA"/>
</dbReference>
<dbReference type="CDD" id="cd20273">
    <property type="entry name" value="Complex1_LYR_unchar"/>
    <property type="match status" value="1"/>
</dbReference>
<evidence type="ECO:0000313" key="3">
    <source>
        <dbReference type="EMBL" id="TKA68179.1"/>
    </source>
</evidence>
<dbReference type="Proteomes" id="UP000309340">
    <property type="component" value="Unassembled WGS sequence"/>
</dbReference>
<reference evidence="3 4" key="1">
    <citation type="submission" date="2017-03" db="EMBL/GenBank/DDBJ databases">
        <title>Genomes of endolithic fungi from Antarctica.</title>
        <authorList>
            <person name="Coleine C."/>
            <person name="Masonjones S."/>
            <person name="Stajich J.E."/>
        </authorList>
    </citation>
    <scope>NUCLEOTIDE SEQUENCE [LARGE SCALE GENOMIC DNA]</scope>
    <source>
        <strain evidence="3 4">CCFEE 5184</strain>
    </source>
</reference>
<accession>A0A4V5NEU2</accession>
<comment type="caution">
    <text evidence="3">The sequence shown here is derived from an EMBL/GenBank/DDBJ whole genome shotgun (WGS) entry which is preliminary data.</text>
</comment>
<protein>
    <recommendedName>
        <fullName evidence="2">LYR motif-containing protein Cup1-like N-terminal domain-containing protein</fullName>
    </recommendedName>
</protein>
<organism evidence="3 4">
    <name type="scientific">Friedmanniomyces simplex</name>
    <dbReference type="NCBI Taxonomy" id="329884"/>
    <lineage>
        <taxon>Eukaryota</taxon>
        <taxon>Fungi</taxon>
        <taxon>Dikarya</taxon>
        <taxon>Ascomycota</taxon>
        <taxon>Pezizomycotina</taxon>
        <taxon>Dothideomycetes</taxon>
        <taxon>Dothideomycetidae</taxon>
        <taxon>Mycosphaerellales</taxon>
        <taxon>Teratosphaeriaceae</taxon>
        <taxon>Friedmanniomyces</taxon>
    </lineage>
</organism>
<name>A0A4V5NEU2_9PEZI</name>
<feature type="region of interest" description="Disordered" evidence="1">
    <location>
        <begin position="175"/>
        <end position="205"/>
    </location>
</feature>
<dbReference type="InterPro" id="IPR046896">
    <property type="entry name" value="Cup1-like_N"/>
</dbReference>
<evidence type="ECO:0000259" key="2">
    <source>
        <dbReference type="Pfam" id="PF20263"/>
    </source>
</evidence>
<keyword evidence="4" id="KW-1185">Reference proteome</keyword>
<feature type="compositionally biased region" description="Acidic residues" evidence="1">
    <location>
        <begin position="179"/>
        <end position="188"/>
    </location>
</feature>
<dbReference type="OrthoDB" id="5521299at2759"/>
<proteinExistence type="predicted"/>
<sequence length="399" mass="46336">MNPETQETSRLSNILIRHASSATGSRTTADYLANAPNSPTTTLRPFWKTPRDIERDTESRHLLRSLLREATYLPDSHVRDWVRQHVLGRFRKYGFKVWEHRDDPAYETRIDDKLREARQGVGLLRRANEGERKPLLRVLLMAYGRIGRRRYELMLPLMPTAMGRDMKEALLARSGKVDDGEDGELQDETDQKTRPPARRPNAAEVNNGQWTAYVRDFSPQLRVLLESQTRTPPPHLTRPPLRKLKPQVEELNSWFRPMPLSRVQNQTKEWYADVLYKAHPPLTLPEWQRLRALAVGTLKEGMRPRRTPIAPARRQSALELVVMYGKPNPRKAFGNKQAHQITPRYMRRLWAQVFAQCPVMEWEAQRARWKVTWREQALGMAYTLEQEEAVAEKAAATSG</sequence>
<evidence type="ECO:0000256" key="1">
    <source>
        <dbReference type="SAM" id="MobiDB-lite"/>
    </source>
</evidence>
<gene>
    <name evidence="3" type="ORF">B0A55_07345</name>
</gene>
<feature type="domain" description="LYR motif-containing protein Cup1-like N-terminal" evidence="2">
    <location>
        <begin position="62"/>
        <end position="154"/>
    </location>
</feature>
<dbReference type="Pfam" id="PF20263">
    <property type="entry name" value="LYRM2-like"/>
    <property type="match status" value="1"/>
</dbReference>
<dbReference type="AlphaFoldDB" id="A0A4V5NEU2"/>